<reference evidence="1" key="1">
    <citation type="submission" date="2022-02" db="EMBL/GenBank/DDBJ databases">
        <title>Draft Genome Sequence of Bacillus vallismortis Strain BL01, Isolated from Artemisia lerchiana Web. Roots.</title>
        <authorList>
            <person name="Chebotar V.K."/>
            <person name="Gancheva M.S."/>
            <person name="Chizhevskaya E.P."/>
            <person name="Komarova O.V."/>
            <person name="Baganova M.E."/>
            <person name="Zaplatkin A.N."/>
            <person name="Pishchik V.N."/>
        </authorList>
    </citation>
    <scope>NUCLEOTIDE SEQUENCE</scope>
    <source>
        <strain evidence="1">BL01</strain>
    </source>
</reference>
<dbReference type="EMBL" id="CP092751">
    <property type="protein sequence ID" value="USP96683.1"/>
    <property type="molecule type" value="Genomic_DNA"/>
</dbReference>
<dbReference type="Proteomes" id="UP001057348">
    <property type="component" value="Chromosome"/>
</dbReference>
<evidence type="ECO:0000313" key="1">
    <source>
        <dbReference type="EMBL" id="USP96683.1"/>
    </source>
</evidence>
<accession>A0ABY4Y2I4</accession>
<organism evidence="1 2">
    <name type="scientific">Bacillus vallismortis</name>
    <dbReference type="NCBI Taxonomy" id="72361"/>
    <lineage>
        <taxon>Bacteria</taxon>
        <taxon>Bacillati</taxon>
        <taxon>Bacillota</taxon>
        <taxon>Bacilli</taxon>
        <taxon>Bacillales</taxon>
        <taxon>Bacillaceae</taxon>
        <taxon>Bacillus</taxon>
    </lineage>
</organism>
<gene>
    <name evidence="1" type="ORF">MKF32_06460</name>
</gene>
<dbReference type="RefSeq" id="WP_202328429.1">
    <property type="nucleotide sequence ID" value="NZ_CP092751.1"/>
</dbReference>
<evidence type="ECO:0000313" key="2">
    <source>
        <dbReference type="Proteomes" id="UP001057348"/>
    </source>
</evidence>
<name>A0ABY4Y2I4_BACVA</name>
<protein>
    <submittedName>
        <fullName evidence="1">Uncharacterized protein</fullName>
    </submittedName>
</protein>
<keyword evidence="2" id="KW-1185">Reference proteome</keyword>
<sequence length="106" mass="12372">MDLEDYFKAAIKSYCKRHNMSPQKIRFTKNDGFIIVSVKNHSEIGIDIDCFKVLDCILNIIGPREIKFRQTTFMLSDTEIVDRVTVSFEEKDYKALNALFSLREQS</sequence>
<proteinExistence type="predicted"/>